<comment type="caution">
    <text evidence="2">The sequence shown here is derived from an EMBL/GenBank/DDBJ whole genome shotgun (WGS) entry which is preliminary data.</text>
</comment>
<protein>
    <recommendedName>
        <fullName evidence="3">DUF5667 domain-containing protein</fullName>
    </recommendedName>
</protein>
<accession>X0RP36</accession>
<gene>
    <name evidence="2" type="ORF">S01H1_07678</name>
</gene>
<proteinExistence type="predicted"/>
<feature type="coiled-coil region" evidence="1">
    <location>
        <begin position="69"/>
        <end position="96"/>
    </location>
</feature>
<evidence type="ECO:0000256" key="1">
    <source>
        <dbReference type="SAM" id="Coils"/>
    </source>
</evidence>
<evidence type="ECO:0000313" key="2">
    <source>
        <dbReference type="EMBL" id="GAF70614.1"/>
    </source>
</evidence>
<keyword evidence="1" id="KW-0175">Coiled coil</keyword>
<sequence length="103" mass="11706">MKRLLIVMGIVFLCKICFADVEYSYEKIDDNTVKIIKTETNVKISEEELTLETLARMKATLIERKANALVAYNNTIVDLDKQIAEVEEKIAEAKKLGVVEVIE</sequence>
<reference evidence="2" key="1">
    <citation type="journal article" date="2014" name="Front. Microbiol.">
        <title>High frequency of phylogenetically diverse reductive dehalogenase-homologous genes in deep subseafloor sedimentary metagenomes.</title>
        <authorList>
            <person name="Kawai M."/>
            <person name="Futagami T."/>
            <person name="Toyoda A."/>
            <person name="Takaki Y."/>
            <person name="Nishi S."/>
            <person name="Hori S."/>
            <person name="Arai W."/>
            <person name="Tsubouchi T."/>
            <person name="Morono Y."/>
            <person name="Uchiyama I."/>
            <person name="Ito T."/>
            <person name="Fujiyama A."/>
            <person name="Inagaki F."/>
            <person name="Takami H."/>
        </authorList>
    </citation>
    <scope>NUCLEOTIDE SEQUENCE</scope>
    <source>
        <strain evidence="2">Expedition CK06-06</strain>
    </source>
</reference>
<dbReference type="EMBL" id="BARS01003949">
    <property type="protein sequence ID" value="GAF70614.1"/>
    <property type="molecule type" value="Genomic_DNA"/>
</dbReference>
<name>X0RP36_9ZZZZ</name>
<evidence type="ECO:0008006" key="3">
    <source>
        <dbReference type="Google" id="ProtNLM"/>
    </source>
</evidence>
<dbReference type="AlphaFoldDB" id="X0RP36"/>
<organism evidence="2">
    <name type="scientific">marine sediment metagenome</name>
    <dbReference type="NCBI Taxonomy" id="412755"/>
    <lineage>
        <taxon>unclassified sequences</taxon>
        <taxon>metagenomes</taxon>
        <taxon>ecological metagenomes</taxon>
    </lineage>
</organism>